<evidence type="ECO:0000313" key="3">
    <source>
        <dbReference type="Proteomes" id="UP000604825"/>
    </source>
</evidence>
<evidence type="ECO:0000256" key="1">
    <source>
        <dbReference type="SAM" id="MobiDB-lite"/>
    </source>
</evidence>
<dbReference type="Pfam" id="PF03140">
    <property type="entry name" value="DUF247"/>
    <property type="match status" value="1"/>
</dbReference>
<comment type="caution">
    <text evidence="2">The sequence shown here is derived from an EMBL/GenBank/DDBJ whole genome shotgun (WGS) entry which is preliminary data.</text>
</comment>
<keyword evidence="3" id="KW-1185">Reference proteome</keyword>
<dbReference type="OrthoDB" id="690701at2759"/>
<feature type="region of interest" description="Disordered" evidence="1">
    <location>
        <begin position="209"/>
        <end position="230"/>
    </location>
</feature>
<evidence type="ECO:0000313" key="2">
    <source>
        <dbReference type="EMBL" id="CAD6260949.1"/>
    </source>
</evidence>
<protein>
    <submittedName>
        <fullName evidence="2">Uncharacterized protein</fullName>
    </submittedName>
</protein>
<name>A0A811QX12_9POAL</name>
<reference evidence="2" key="1">
    <citation type="submission" date="2020-10" db="EMBL/GenBank/DDBJ databases">
        <authorList>
            <person name="Han B."/>
            <person name="Lu T."/>
            <person name="Zhao Q."/>
            <person name="Huang X."/>
            <person name="Zhao Y."/>
        </authorList>
    </citation>
    <scope>NUCLEOTIDE SEQUENCE</scope>
</reference>
<dbReference type="EMBL" id="CAJGYO010000011">
    <property type="protein sequence ID" value="CAD6260949.1"/>
    <property type="molecule type" value="Genomic_DNA"/>
</dbReference>
<sequence>MEPAAIAEEDQPQPAMSAANSHEVRLHIGNTGPPAKTITMTAKGRYRLRRVPQWVREAHKEAYAPKFMCFGPYHYYYHVGLRHEELKGRYAAELLKDAAAAEPHDELRQICEQRLTEMICDIREFYADLGPPEAAEMTTEAWVKMMFLDGCFILKHLCNYVRGTNEEELHQSRWAPAQLRSDLTLLENQIPFAVLFELFNHLAPRDLLPRSADKKKKPTGKRPTDMASSPWDTRRRLLDMALWYMFKGSLPPGKRPTDELGVDAEAPVEHLLHLLHLAHCAQLNATQERRRRRPPERDLRGFVSTVPIRLMRLLRCLCMFDYEPGPGGNNDNDGHMTENVPSAAELKAMGIWITRTTTTTTTGTTGPHHDGTLLDVRFMEDRVRLEIPTLYVEQTTAPLLQNLIAFEQQVGVDGSDHYTTYAFLMYNLVSTREDITLLQDLRILHNNFGSDKKVINYFKNLCVWNRRSGSTPIDKVLKDLRRCRVLHVYRDLAEVKNYINSPVKILLLIISAMVALSTVMQALMAIRPPTGH</sequence>
<dbReference type="PANTHER" id="PTHR31549">
    <property type="entry name" value="PROTEIN, PUTATIVE (DUF247)-RELATED-RELATED"/>
    <property type="match status" value="1"/>
</dbReference>
<accession>A0A811QX12</accession>
<proteinExistence type="predicted"/>
<feature type="region of interest" description="Disordered" evidence="1">
    <location>
        <begin position="1"/>
        <end position="20"/>
    </location>
</feature>
<organism evidence="2 3">
    <name type="scientific">Miscanthus lutarioriparius</name>
    <dbReference type="NCBI Taxonomy" id="422564"/>
    <lineage>
        <taxon>Eukaryota</taxon>
        <taxon>Viridiplantae</taxon>
        <taxon>Streptophyta</taxon>
        <taxon>Embryophyta</taxon>
        <taxon>Tracheophyta</taxon>
        <taxon>Spermatophyta</taxon>
        <taxon>Magnoliopsida</taxon>
        <taxon>Liliopsida</taxon>
        <taxon>Poales</taxon>
        <taxon>Poaceae</taxon>
        <taxon>PACMAD clade</taxon>
        <taxon>Panicoideae</taxon>
        <taxon>Andropogonodae</taxon>
        <taxon>Andropogoneae</taxon>
        <taxon>Saccharinae</taxon>
        <taxon>Miscanthus</taxon>
    </lineage>
</organism>
<dbReference type="AlphaFoldDB" id="A0A811QX12"/>
<dbReference type="PANTHER" id="PTHR31549:SF284">
    <property type="entry name" value="OS05G0131000 PROTEIN"/>
    <property type="match status" value="1"/>
</dbReference>
<gene>
    <name evidence="2" type="ORF">NCGR_LOCUS44372</name>
</gene>
<dbReference type="InterPro" id="IPR004158">
    <property type="entry name" value="DUF247_pln"/>
</dbReference>
<dbReference type="Proteomes" id="UP000604825">
    <property type="component" value="Unassembled WGS sequence"/>
</dbReference>